<evidence type="ECO:0000313" key="2">
    <source>
        <dbReference type="Proteomes" id="UP000198287"/>
    </source>
</evidence>
<sequence length="531" mass="60936">METPQDLALNNPIILTEILKQTSIPLRNARLVCKFWNDIVLSLPNRRLAFSLRDEYTEDDEQEDTYLKTDPFHFFGICSTLDKRLAKRISATFDTCEIDEFETLPCYIYYFGAKLMNLCDKFNDIVQILEITIYSHICFKYIYQALQNSCPNLTELRITCDIRSFEIPHNQPRVLTAKPRLTLFALNCNMSERDETPSFLNSFSQAVVNVAANLREVTLPWGCHPDLSPSKCLDSLRIALGDEFEEKDIVHFQVSDLSRMLNQVTDQLVALSIMKGSGSWGYFKPGTWNRIPFSLPRPMPKLKTYRNMMVDIFECTDILKDIEKMPGLKNLVLGKTGTIRSTCLHEMLETICNSGKILGNVTTVTIIEMHDPTLLEGIKTAFPNLESLALNTYNERDYAGAVSGMELGVVLKACTSELGRLKHLSIRLPSYPEQMMDVIKALLDSRDLYQGLKTFKLFETRFNTLKHDLTEDEMDLFKQLLLAMNVMDKVTIWNFGEESMRNILTFMTSEKLPVSKFMMFGGWAYRATDRD</sequence>
<accession>A0A226DRN2</accession>
<dbReference type="EMBL" id="LNIX01000012">
    <property type="protein sequence ID" value="OXA48162.1"/>
    <property type="molecule type" value="Genomic_DNA"/>
</dbReference>
<dbReference type="AlphaFoldDB" id="A0A226DRN2"/>
<dbReference type="Proteomes" id="UP000198287">
    <property type="component" value="Unassembled WGS sequence"/>
</dbReference>
<evidence type="ECO:0000313" key="1">
    <source>
        <dbReference type="EMBL" id="OXA48162.1"/>
    </source>
</evidence>
<reference evidence="1 2" key="1">
    <citation type="submission" date="2015-12" db="EMBL/GenBank/DDBJ databases">
        <title>The genome of Folsomia candida.</title>
        <authorList>
            <person name="Faddeeva A."/>
            <person name="Derks M.F."/>
            <person name="Anvar Y."/>
            <person name="Smit S."/>
            <person name="Van Straalen N."/>
            <person name="Roelofs D."/>
        </authorList>
    </citation>
    <scope>NUCLEOTIDE SEQUENCE [LARGE SCALE GENOMIC DNA]</scope>
    <source>
        <strain evidence="1 2">VU population</strain>
        <tissue evidence="1">Whole body</tissue>
    </source>
</reference>
<comment type="caution">
    <text evidence="1">The sequence shown here is derived from an EMBL/GenBank/DDBJ whole genome shotgun (WGS) entry which is preliminary data.</text>
</comment>
<organism evidence="1 2">
    <name type="scientific">Folsomia candida</name>
    <name type="common">Springtail</name>
    <dbReference type="NCBI Taxonomy" id="158441"/>
    <lineage>
        <taxon>Eukaryota</taxon>
        <taxon>Metazoa</taxon>
        <taxon>Ecdysozoa</taxon>
        <taxon>Arthropoda</taxon>
        <taxon>Hexapoda</taxon>
        <taxon>Collembola</taxon>
        <taxon>Entomobryomorpha</taxon>
        <taxon>Isotomoidea</taxon>
        <taxon>Isotomidae</taxon>
        <taxon>Proisotominae</taxon>
        <taxon>Folsomia</taxon>
    </lineage>
</organism>
<evidence type="ECO:0008006" key="3">
    <source>
        <dbReference type="Google" id="ProtNLM"/>
    </source>
</evidence>
<gene>
    <name evidence="1" type="ORF">Fcan01_16885</name>
</gene>
<name>A0A226DRN2_FOLCA</name>
<keyword evidence="2" id="KW-1185">Reference proteome</keyword>
<protein>
    <recommendedName>
        <fullName evidence="3">F-box domain-containing protein</fullName>
    </recommendedName>
</protein>
<dbReference type="OrthoDB" id="2870744at2759"/>
<proteinExistence type="predicted"/>
<dbReference type="SUPFAM" id="SSF52047">
    <property type="entry name" value="RNI-like"/>
    <property type="match status" value="1"/>
</dbReference>